<proteinExistence type="predicted"/>
<feature type="non-terminal residue" evidence="2">
    <location>
        <position position="529"/>
    </location>
</feature>
<comment type="caution">
    <text evidence="2">The sequence shown here is derived from an EMBL/GenBank/DDBJ whole genome shotgun (WGS) entry which is preliminary data.</text>
</comment>
<evidence type="ECO:0000313" key="2">
    <source>
        <dbReference type="EMBL" id="GFH17366.1"/>
    </source>
</evidence>
<feature type="region of interest" description="Disordered" evidence="1">
    <location>
        <begin position="304"/>
        <end position="329"/>
    </location>
</feature>
<dbReference type="AlphaFoldDB" id="A0A699ZDW2"/>
<evidence type="ECO:0000313" key="3">
    <source>
        <dbReference type="Proteomes" id="UP000485058"/>
    </source>
</evidence>
<protein>
    <submittedName>
        <fullName evidence="2">Uncharacterized protein</fullName>
    </submittedName>
</protein>
<gene>
    <name evidence="2" type="ORF">HaLaN_13990</name>
</gene>
<name>A0A699ZDW2_HAELA</name>
<sequence>MQHPIPSCTLARLAHGEEHASPHLGCSMYIIVFHTFLQLPYVSMEVAVSKGIGWISRVNAGIDVELPGRLASTVVSPLHPLLSVRTSRTAGGGDVGASSCAWCFLLRFKSCRKGSAIASGLACQVDFAMLEHPPGVDDGEELAPGLEPEEQPAKAAMTATAGTAVSQAHAAAPQSHVAGSHAQDAVYAQRMPPGYQDYFSDYYSAYAAYGPDGLVVSRRCDARTQCMAPSFPSCVTRCARLQPPGQRSIVGSYQAYPGHDPRAAAYAAQYPGYPPRPASYYPASYAQPLHGAAPGSSDMAAAYANSAAGPTPPAGASAETHGKTSKAAAGGAAAKPAIIQHVPLPAPAEVKAGQAGTEADAQATVQATGAGASTGAATSGAGAGSETAPAATDHVSEFQQRMLAMMSKKMEEADKKAAAGPSAKPKAVPPHMLRGARLAMAGSNKAAEASDTGRDQDSPAGAAPGTSTGATSTQAAVTRTASGLSDPAKLATAKKAGAGHGSGQAAAAALLKLPAQLSLQSHTLLAELS</sequence>
<feature type="region of interest" description="Disordered" evidence="1">
    <location>
        <begin position="370"/>
        <end position="391"/>
    </location>
</feature>
<reference evidence="2 3" key="1">
    <citation type="submission" date="2020-02" db="EMBL/GenBank/DDBJ databases">
        <title>Draft genome sequence of Haematococcus lacustris strain NIES-144.</title>
        <authorList>
            <person name="Morimoto D."/>
            <person name="Nakagawa S."/>
            <person name="Yoshida T."/>
            <person name="Sawayama S."/>
        </authorList>
    </citation>
    <scope>NUCLEOTIDE SEQUENCE [LARGE SCALE GENOMIC DNA]</scope>
    <source>
        <strain evidence="2 3">NIES-144</strain>
    </source>
</reference>
<evidence type="ECO:0000256" key="1">
    <source>
        <dbReference type="SAM" id="MobiDB-lite"/>
    </source>
</evidence>
<feature type="compositionally biased region" description="Low complexity" evidence="1">
    <location>
        <begin position="418"/>
        <end position="430"/>
    </location>
</feature>
<dbReference type="Proteomes" id="UP000485058">
    <property type="component" value="Unassembled WGS sequence"/>
</dbReference>
<feature type="region of interest" description="Disordered" evidence="1">
    <location>
        <begin position="408"/>
        <end position="483"/>
    </location>
</feature>
<keyword evidence="3" id="KW-1185">Reference proteome</keyword>
<organism evidence="2 3">
    <name type="scientific">Haematococcus lacustris</name>
    <name type="common">Green alga</name>
    <name type="synonym">Haematococcus pluvialis</name>
    <dbReference type="NCBI Taxonomy" id="44745"/>
    <lineage>
        <taxon>Eukaryota</taxon>
        <taxon>Viridiplantae</taxon>
        <taxon>Chlorophyta</taxon>
        <taxon>core chlorophytes</taxon>
        <taxon>Chlorophyceae</taxon>
        <taxon>CS clade</taxon>
        <taxon>Chlamydomonadales</taxon>
        <taxon>Haematococcaceae</taxon>
        <taxon>Haematococcus</taxon>
    </lineage>
</organism>
<feature type="compositionally biased region" description="Low complexity" evidence="1">
    <location>
        <begin position="458"/>
        <end position="476"/>
    </location>
</feature>
<feature type="compositionally biased region" description="Basic and acidic residues" evidence="1">
    <location>
        <begin position="408"/>
        <end position="417"/>
    </location>
</feature>
<dbReference type="EMBL" id="BLLF01001137">
    <property type="protein sequence ID" value="GFH17366.1"/>
    <property type="molecule type" value="Genomic_DNA"/>
</dbReference>
<feature type="compositionally biased region" description="Low complexity" evidence="1">
    <location>
        <begin position="304"/>
        <end position="318"/>
    </location>
</feature>
<accession>A0A699ZDW2</accession>